<dbReference type="Pfam" id="PF17189">
    <property type="entry name" value="Glyco_hydro_30C"/>
    <property type="match status" value="1"/>
</dbReference>
<proteinExistence type="predicted"/>
<dbReference type="PANTHER" id="PTHR42767">
    <property type="entry name" value="ENDO-BETA-1,6-GALACTANASE"/>
    <property type="match status" value="1"/>
</dbReference>
<evidence type="ECO:0000259" key="1">
    <source>
        <dbReference type="Pfam" id="PF17189"/>
    </source>
</evidence>
<dbReference type="Gene3D" id="3.20.20.80">
    <property type="entry name" value="Glycosidases"/>
    <property type="match status" value="1"/>
</dbReference>
<evidence type="ECO:0000313" key="2">
    <source>
        <dbReference type="EMBL" id="KKL98124.1"/>
    </source>
</evidence>
<dbReference type="SUPFAM" id="SSF51445">
    <property type="entry name" value="(Trans)glycosidases"/>
    <property type="match status" value="1"/>
</dbReference>
<dbReference type="GO" id="GO:0004553">
    <property type="term" value="F:hydrolase activity, hydrolyzing O-glycosyl compounds"/>
    <property type="evidence" value="ECO:0007669"/>
    <property type="project" value="InterPro"/>
</dbReference>
<organism evidence="2">
    <name type="scientific">marine sediment metagenome</name>
    <dbReference type="NCBI Taxonomy" id="412755"/>
    <lineage>
        <taxon>unclassified sequences</taxon>
        <taxon>metagenomes</taxon>
        <taxon>ecological metagenomes</taxon>
    </lineage>
</organism>
<sequence>MSEIVKVLPLVLLLLASMPLMADETITLLPASTKQTWIAWCTEPGPTPNFGLSTELDATTLAEVQEAYANDLGYNCVRWNPSLEQANGGAGFEPVNDNADPATFPGGWLTGTFYPQVEATFVAGGDTFDMDKTFTKWIVPVRNKTLAKGETFTLIVDITGDRPSFQTHWKSPATAYEDEYAEFATALIQWITDNHSFQPTYWTIPANEPDPLHYSTDNPPGEAIKQANAFTTRMATEGWITKTDHNEAVVPTESSNKNVQCTADANCDVEAGLWSYHGYDYNGVDQPTAGELVDRNTIRTNAAAWGVGGVGVPTAMLEICCSAFVGGQDGSYSHGLQMARDIFWNMTEADVSLWMPLQVMTPCVGGGVGCSTTLGDTIAIQETTLDNWFKFPSYYALRQYGKWIRPGMIRVDTTCVGCTSEPTTGNTAKVVAFKRPDNTYVIVAINDRSVSTTMTFVDFPLGQWNYEGIHTGICTGGSGVRNRCTPDTGTKVGTASWDFTMVAEAIYTFSQAPASTSGAVIQGAVTISGAVVVQ</sequence>
<dbReference type="EMBL" id="LAZR01017995">
    <property type="protein sequence ID" value="KKL98124.1"/>
    <property type="molecule type" value="Genomic_DNA"/>
</dbReference>
<dbReference type="PANTHER" id="PTHR42767:SF1">
    <property type="entry name" value="ENDO-BETA-1,6-GALACTANASE-LIKE DOMAIN-CONTAINING PROTEIN"/>
    <property type="match status" value="1"/>
</dbReference>
<feature type="domain" description="Glycosyl hydrolase family 30 beta sandwich" evidence="1">
    <location>
        <begin position="415"/>
        <end position="456"/>
    </location>
</feature>
<dbReference type="InterPro" id="IPR017853">
    <property type="entry name" value="GH"/>
</dbReference>
<protein>
    <recommendedName>
        <fullName evidence="1">Glycosyl hydrolase family 30 beta sandwich domain-containing protein</fullName>
    </recommendedName>
</protein>
<dbReference type="AlphaFoldDB" id="A0A0F9GH04"/>
<dbReference type="InterPro" id="IPR033452">
    <property type="entry name" value="GH30_C"/>
</dbReference>
<gene>
    <name evidence="2" type="ORF">LCGC14_1827570</name>
</gene>
<dbReference type="InterPro" id="IPR013780">
    <property type="entry name" value="Glyco_hydro_b"/>
</dbReference>
<comment type="caution">
    <text evidence="2">The sequence shown here is derived from an EMBL/GenBank/DDBJ whole genome shotgun (WGS) entry which is preliminary data.</text>
</comment>
<dbReference type="Gene3D" id="2.60.40.1180">
    <property type="entry name" value="Golgi alpha-mannosidase II"/>
    <property type="match status" value="1"/>
</dbReference>
<reference evidence="2" key="1">
    <citation type="journal article" date="2015" name="Nature">
        <title>Complex archaea that bridge the gap between prokaryotes and eukaryotes.</title>
        <authorList>
            <person name="Spang A."/>
            <person name="Saw J.H."/>
            <person name="Jorgensen S.L."/>
            <person name="Zaremba-Niedzwiedzka K."/>
            <person name="Martijn J."/>
            <person name="Lind A.E."/>
            <person name="van Eijk R."/>
            <person name="Schleper C."/>
            <person name="Guy L."/>
            <person name="Ettema T.J."/>
        </authorList>
    </citation>
    <scope>NUCLEOTIDE SEQUENCE</scope>
</reference>
<dbReference type="InterPro" id="IPR039743">
    <property type="entry name" value="6GAL/EXGAL"/>
</dbReference>
<accession>A0A0F9GH04</accession>
<name>A0A0F9GH04_9ZZZZ</name>